<dbReference type="RefSeq" id="WP_236100328.1">
    <property type="nucleotide sequence ID" value="NZ_JAKGUD010000019.1"/>
</dbReference>
<dbReference type="Pfam" id="PF05136">
    <property type="entry name" value="Phage_portal_2"/>
    <property type="match status" value="1"/>
</dbReference>
<accession>A0ABS9ESD6</accession>
<dbReference type="EMBL" id="JAKGUD010000019">
    <property type="protein sequence ID" value="MCF4143589.1"/>
    <property type="molecule type" value="Genomic_DNA"/>
</dbReference>
<dbReference type="InterPro" id="IPR006429">
    <property type="entry name" value="Phage_lambda_portal"/>
</dbReference>
<evidence type="ECO:0000313" key="2">
    <source>
        <dbReference type="Proteomes" id="UP001200430"/>
    </source>
</evidence>
<comment type="caution">
    <text evidence="1">The sequence shown here is derived from an EMBL/GenBank/DDBJ whole genome shotgun (WGS) entry which is preliminary data.</text>
</comment>
<keyword evidence="2" id="KW-1185">Reference proteome</keyword>
<organism evidence="1 2">
    <name type="scientific">Dethiosulfovibrio marinus</name>
    <dbReference type="NCBI Taxonomy" id="133532"/>
    <lineage>
        <taxon>Bacteria</taxon>
        <taxon>Thermotogati</taxon>
        <taxon>Synergistota</taxon>
        <taxon>Synergistia</taxon>
        <taxon>Synergistales</taxon>
        <taxon>Dethiosulfovibrionaceae</taxon>
        <taxon>Dethiosulfovibrio</taxon>
    </lineage>
</organism>
<dbReference type="Proteomes" id="UP001200430">
    <property type="component" value="Unassembled WGS sequence"/>
</dbReference>
<name>A0ABS9ESD6_9BACT</name>
<gene>
    <name evidence="1" type="ORF">L2W38_12300</name>
</gene>
<sequence length="494" mass="54971">MSWFGKAGFALDRAIGMVAPSVALRRMSDRERMESLVASRSYDAARLDRYGSGWTPVNQRPDETDRVYRDRIRARARDLERNNGIAQSVLLALERNVIGTGLRPQAKVLDKSGYEMDDLNNQLEALWEVWAKPDNCDVTGHDSFYGLQRMMLRRMVTDGEIFTMMVSTGEYLPLQVQLVEADALATWIPGKKDVRIVSGVEVSPTWKPVGYWFYKDNIDGIPTEAVRVPAERVFPLFLKTRPQAVRGMSQFAHVMGNIKDSGEYMDAELMAARVAACFAAFVKTGSGGPASVGRSGMIQDRSGRDKPVTRLEPGIINTLPEGADVTFANPTHPNAGASDFVTLQQRLVGAGMGQSYEAVSRDVSQTNYSSARAAALEDEAGYKVLRQIIVEKVMEPVWNSFVASCVLSGKVTIRDYFSQPEVYNRCRWVPPGRQWVDPLKEVVATTKELSAGLTTLQDVCASKGRDWREVLEQRGREMEYWKSLGLDESEGAKG</sequence>
<evidence type="ECO:0000313" key="1">
    <source>
        <dbReference type="EMBL" id="MCF4143589.1"/>
    </source>
</evidence>
<proteinExistence type="predicted"/>
<protein>
    <submittedName>
        <fullName evidence="1">Phage portal protein</fullName>
    </submittedName>
</protein>
<dbReference type="NCBIfam" id="TIGR01539">
    <property type="entry name" value="portal_lambda"/>
    <property type="match status" value="1"/>
</dbReference>
<reference evidence="1 2" key="1">
    <citation type="submission" date="2022-01" db="EMBL/GenBank/DDBJ databases">
        <title>Dethiosulfovibrio faecalis sp. nov., a novel proteolytic, non-sulfur-reducing bacterium isolated from a marine aquaculture solid waste bioreactor.</title>
        <authorList>
            <person name="Grabowski S."/>
            <person name="Apolinario E."/>
            <person name="Schneider N."/>
            <person name="Marshall C.W."/>
            <person name="Sowers K.R."/>
        </authorList>
    </citation>
    <scope>NUCLEOTIDE SEQUENCE [LARGE SCALE GENOMIC DNA]</scope>
    <source>
        <strain evidence="1 2">DSM 12537</strain>
    </source>
</reference>